<dbReference type="InterPro" id="IPR008183">
    <property type="entry name" value="Aldose_1/G6P_1-epimerase"/>
</dbReference>
<dbReference type="EMBL" id="JAENBP010000003">
    <property type="protein sequence ID" value="MBJ8349710.1"/>
    <property type="molecule type" value="Genomic_DNA"/>
</dbReference>
<dbReference type="CDD" id="cd09024">
    <property type="entry name" value="Aldose_epim_lacX"/>
    <property type="match status" value="1"/>
</dbReference>
<dbReference type="PANTHER" id="PTHR11122:SF13">
    <property type="entry name" value="GLUCOSE-6-PHOSPHATE 1-EPIMERASE"/>
    <property type="match status" value="1"/>
</dbReference>
<name>A0A934UDE0_9STRE</name>
<proteinExistence type="predicted"/>
<reference evidence="1 2" key="1">
    <citation type="journal article" date="2021" name="Int. J. Syst. Evol. Microbiol.">
        <title>Streptococcus vicugnae sp. nov., isolated from faeces of alpacas (Vicugna pacos) and cattle (Bos taurus), Streptococcus zalophi sp. nov., and Streptococcus pacificus sp. nov., isolated from respiratory tract of California sea lions (Zalophus californianus).</title>
        <authorList>
            <person name="Volokhov D.V."/>
            <person name="Zagorodnyaya T.A."/>
            <person name="Shen Z."/>
            <person name="Blom J."/>
            <person name="Furtak V.A."/>
            <person name="Eisenberg T."/>
            <person name="Fan P."/>
            <person name="Jeong K.C."/>
            <person name="Gao Y."/>
            <person name="Zhang S."/>
            <person name="Amselle M."/>
        </authorList>
    </citation>
    <scope>NUCLEOTIDE SEQUENCE [LARGE SCALE GENOMIC DNA]</scope>
    <source>
        <strain evidence="2">CSL7508-lung</strain>
    </source>
</reference>
<dbReference type="GO" id="GO:0016853">
    <property type="term" value="F:isomerase activity"/>
    <property type="evidence" value="ECO:0007669"/>
    <property type="project" value="InterPro"/>
</dbReference>
<dbReference type="AlphaFoldDB" id="A0A934UDE0"/>
<dbReference type="Proteomes" id="UP000644875">
    <property type="component" value="Unassembled WGS sequence"/>
</dbReference>
<dbReference type="InterPro" id="IPR014718">
    <property type="entry name" value="GH-type_carb-bd"/>
</dbReference>
<dbReference type="InterPro" id="IPR037481">
    <property type="entry name" value="LacX"/>
</dbReference>
<evidence type="ECO:0000313" key="1">
    <source>
        <dbReference type="EMBL" id="MBJ8349710.1"/>
    </source>
</evidence>
<comment type="caution">
    <text evidence="1">The sequence shown here is derived from an EMBL/GenBank/DDBJ whole genome shotgun (WGS) entry which is preliminary data.</text>
</comment>
<dbReference type="InterPro" id="IPR011013">
    <property type="entry name" value="Gal_mutarotase_sf_dom"/>
</dbReference>
<dbReference type="SUPFAM" id="SSF74650">
    <property type="entry name" value="Galactose mutarotase-like"/>
    <property type="match status" value="1"/>
</dbReference>
<dbReference type="PANTHER" id="PTHR11122">
    <property type="entry name" value="APOSPORY-ASSOCIATED PROTEIN C-RELATED"/>
    <property type="match status" value="1"/>
</dbReference>
<evidence type="ECO:0000313" key="2">
    <source>
        <dbReference type="Proteomes" id="UP000644875"/>
    </source>
</evidence>
<dbReference type="Gene3D" id="2.70.98.10">
    <property type="match status" value="1"/>
</dbReference>
<organism evidence="1 2">
    <name type="scientific">Streptococcus zalophi</name>
    <dbReference type="NCBI Taxonomy" id="640031"/>
    <lineage>
        <taxon>Bacteria</taxon>
        <taxon>Bacillati</taxon>
        <taxon>Bacillota</taxon>
        <taxon>Bacilli</taxon>
        <taxon>Lactobacillales</taxon>
        <taxon>Streptococcaceae</taxon>
        <taxon>Streptococcus</taxon>
    </lineage>
</organism>
<dbReference type="GO" id="GO:0030246">
    <property type="term" value="F:carbohydrate binding"/>
    <property type="evidence" value="ECO:0007669"/>
    <property type="project" value="InterPro"/>
</dbReference>
<protein>
    <submittedName>
        <fullName evidence="1">Aldose 1-epimerase family protein</fullName>
    </submittedName>
</protein>
<sequence length="296" mass="33770">MMLSLSNDFLTVTFSENGATLTSIKDKEGIEYLWQGDANYWSGQAPVLFPNCGSVRDDKTIFASADHVEGTLPRHGLVRKKVFDVTDHDNNSIAFSIQSTKEMLDNYPFQFELTILYTLSEKTITTEYQIKNKDAKQMPFFIGGHPGFNCPIKDGESYDDYYLEFEKVETLTIPKQFPETGLLDLLDRKDFLNQEKILPLSFDLFKEDAITLDQLESKSVKLLSKNHDKGIEVAFKDFPSLVLWTTPNKGPFIALEPWLGLSTSLEESDVFEEKRHVQYAQPDELKTYAFDITILG</sequence>
<keyword evidence="2" id="KW-1185">Reference proteome</keyword>
<accession>A0A934UDE0</accession>
<gene>
    <name evidence="1" type="ORF">JHK64_03560</name>
</gene>
<dbReference type="GO" id="GO:0005975">
    <property type="term" value="P:carbohydrate metabolic process"/>
    <property type="evidence" value="ECO:0007669"/>
    <property type="project" value="InterPro"/>
</dbReference>
<dbReference type="RefSeq" id="WP_199567633.1">
    <property type="nucleotide sequence ID" value="NZ_JAENBP010000003.1"/>
</dbReference>
<dbReference type="Pfam" id="PF01263">
    <property type="entry name" value="Aldose_epim"/>
    <property type="match status" value="1"/>
</dbReference>